<accession>A0A7S3PGX5</accession>
<keyword evidence="1" id="KW-0175">Coiled coil</keyword>
<dbReference type="EMBL" id="HBIN01013265">
    <property type="protein sequence ID" value="CAE0439853.1"/>
    <property type="molecule type" value="Transcribed_RNA"/>
</dbReference>
<feature type="region of interest" description="Disordered" evidence="2">
    <location>
        <begin position="80"/>
        <end position="159"/>
    </location>
</feature>
<reference evidence="3" key="1">
    <citation type="submission" date="2021-01" db="EMBL/GenBank/DDBJ databases">
        <authorList>
            <person name="Corre E."/>
            <person name="Pelletier E."/>
            <person name="Niang G."/>
            <person name="Scheremetjew M."/>
            <person name="Finn R."/>
            <person name="Kale V."/>
            <person name="Holt S."/>
            <person name="Cochrane G."/>
            <person name="Meng A."/>
            <person name="Brown T."/>
            <person name="Cohen L."/>
        </authorList>
    </citation>
    <scope>NUCLEOTIDE SEQUENCE</scope>
    <source>
        <strain evidence="3">GSBS06</strain>
    </source>
</reference>
<evidence type="ECO:0008006" key="4">
    <source>
        <dbReference type="Google" id="ProtNLM"/>
    </source>
</evidence>
<dbReference type="AlphaFoldDB" id="A0A7S3PGX5"/>
<proteinExistence type="predicted"/>
<sequence>MAETGQKATGQTILELDIDELENACKHLERSNKELLEFMEDDPHEALKEAIEENNRAIGNKKKKIDELKRLLLQGSSPHMLGALETNTPEQDIVAQAPPTGNAGKNPVVVNQNHETEENRRNSLGESQQAQSVSEPKPSPSVPGNAEKEDPRLSTGVFL</sequence>
<gene>
    <name evidence="3" type="ORF">ASTO00021_LOCUS10016</name>
</gene>
<evidence type="ECO:0000256" key="2">
    <source>
        <dbReference type="SAM" id="MobiDB-lite"/>
    </source>
</evidence>
<name>A0A7S3PGX5_9STRA</name>
<evidence type="ECO:0000313" key="3">
    <source>
        <dbReference type="EMBL" id="CAE0439853.1"/>
    </source>
</evidence>
<organism evidence="3">
    <name type="scientific">Aplanochytrium stocchinoi</name>
    <dbReference type="NCBI Taxonomy" id="215587"/>
    <lineage>
        <taxon>Eukaryota</taxon>
        <taxon>Sar</taxon>
        <taxon>Stramenopiles</taxon>
        <taxon>Bigyra</taxon>
        <taxon>Labyrinthulomycetes</taxon>
        <taxon>Thraustochytrida</taxon>
        <taxon>Thraustochytriidae</taxon>
        <taxon>Aplanochytrium</taxon>
    </lineage>
</organism>
<evidence type="ECO:0000256" key="1">
    <source>
        <dbReference type="SAM" id="Coils"/>
    </source>
</evidence>
<protein>
    <recommendedName>
        <fullName evidence="4">REM-1 domain-containing protein</fullName>
    </recommendedName>
</protein>
<feature type="coiled-coil region" evidence="1">
    <location>
        <begin position="11"/>
        <end position="71"/>
    </location>
</feature>
<feature type="compositionally biased region" description="Basic and acidic residues" evidence="2">
    <location>
        <begin position="114"/>
        <end position="123"/>
    </location>
</feature>